<evidence type="ECO:0000313" key="4">
    <source>
        <dbReference type="Proteomes" id="UP000001968"/>
    </source>
</evidence>
<feature type="domain" description="VanZ-like" evidence="2">
    <location>
        <begin position="26"/>
        <end position="170"/>
    </location>
</feature>
<keyword evidence="1" id="KW-0472">Membrane</keyword>
<dbReference type="AlphaFoldDB" id="Q0AYY9"/>
<feature type="transmembrane region" description="Helical" evidence="1">
    <location>
        <begin position="151"/>
        <end position="171"/>
    </location>
</feature>
<accession>Q0AYY9</accession>
<dbReference type="EMBL" id="CP000448">
    <property type="protein sequence ID" value="ABI68065.1"/>
    <property type="molecule type" value="Genomic_DNA"/>
</dbReference>
<gene>
    <name evidence="3" type="ordered locus">Swol_0743</name>
</gene>
<dbReference type="RefSeq" id="WP_011640170.1">
    <property type="nucleotide sequence ID" value="NC_008346.1"/>
</dbReference>
<feature type="transmembrane region" description="Helical" evidence="1">
    <location>
        <begin position="123"/>
        <end position="145"/>
    </location>
</feature>
<keyword evidence="4" id="KW-1185">Reference proteome</keyword>
<dbReference type="Proteomes" id="UP000001968">
    <property type="component" value="Chromosome"/>
</dbReference>
<dbReference type="eggNOG" id="COG5652">
    <property type="taxonomic scope" value="Bacteria"/>
</dbReference>
<dbReference type="InterPro" id="IPR006976">
    <property type="entry name" value="VanZ-like"/>
</dbReference>
<dbReference type="OrthoDB" id="291892at2"/>
<dbReference type="STRING" id="335541.Swol_0743"/>
<evidence type="ECO:0000256" key="1">
    <source>
        <dbReference type="SAM" id="Phobius"/>
    </source>
</evidence>
<sequence>MSAKNSLSTGHNTLIHNKRHDAYIWIWLLINLIAIGCFSNQEFARQDLSGEIERYQGVISFVQHLPPVSFDYYGKGVYIDNRNDPVGFIQFILRKLGHLFLYGCLSLGFLLSQRDGGKISARGWLLAFMVVLLVAAVDEFSQVYVAGRSGSIKDVGVDAAAFLLVSVIIIWRQRKQGTGPLSPCPEVMSS</sequence>
<proteinExistence type="predicted"/>
<feature type="transmembrane region" description="Helical" evidence="1">
    <location>
        <begin position="22"/>
        <end position="41"/>
    </location>
</feature>
<evidence type="ECO:0000313" key="3">
    <source>
        <dbReference type="EMBL" id="ABI68065.1"/>
    </source>
</evidence>
<protein>
    <recommendedName>
        <fullName evidence="2">VanZ-like domain-containing protein</fullName>
    </recommendedName>
</protein>
<dbReference type="NCBIfam" id="NF037970">
    <property type="entry name" value="vanZ_1"/>
    <property type="match status" value="1"/>
</dbReference>
<dbReference type="KEGG" id="swo:Swol_0743"/>
<dbReference type="InterPro" id="IPR016747">
    <property type="entry name" value="Phosphotransbutyrylase"/>
</dbReference>
<keyword evidence="1" id="KW-1133">Transmembrane helix</keyword>
<evidence type="ECO:0000259" key="2">
    <source>
        <dbReference type="Pfam" id="PF04892"/>
    </source>
</evidence>
<keyword evidence="1" id="KW-0812">Transmembrane</keyword>
<dbReference type="PIRSF" id="PIRSF019083">
    <property type="entry name" value="UCP019083_VanZ"/>
    <property type="match status" value="1"/>
</dbReference>
<dbReference type="HOGENOM" id="CLU_096028_1_0_9"/>
<feature type="transmembrane region" description="Helical" evidence="1">
    <location>
        <begin position="91"/>
        <end position="111"/>
    </location>
</feature>
<dbReference type="Pfam" id="PF04892">
    <property type="entry name" value="VanZ"/>
    <property type="match status" value="1"/>
</dbReference>
<reference evidence="4" key="1">
    <citation type="journal article" date="2010" name="Environ. Microbiol.">
        <title>The genome of Syntrophomonas wolfei: new insights into syntrophic metabolism and biohydrogen production.</title>
        <authorList>
            <person name="Sieber J.R."/>
            <person name="Sims D.R."/>
            <person name="Han C."/>
            <person name="Kim E."/>
            <person name="Lykidis A."/>
            <person name="Lapidus A.L."/>
            <person name="McDonnald E."/>
            <person name="Rohlin L."/>
            <person name="Culley D.E."/>
            <person name="Gunsalus R."/>
            <person name="McInerney M.J."/>
        </authorList>
    </citation>
    <scope>NUCLEOTIDE SEQUENCE [LARGE SCALE GENOMIC DNA]</scope>
    <source>
        <strain evidence="4">DSM 2245B / Goettingen</strain>
    </source>
</reference>
<name>Q0AYY9_SYNWW</name>
<organism evidence="3 4">
    <name type="scientific">Syntrophomonas wolfei subsp. wolfei (strain DSM 2245B / Goettingen)</name>
    <dbReference type="NCBI Taxonomy" id="335541"/>
    <lineage>
        <taxon>Bacteria</taxon>
        <taxon>Bacillati</taxon>
        <taxon>Bacillota</taxon>
        <taxon>Clostridia</taxon>
        <taxon>Eubacteriales</taxon>
        <taxon>Syntrophomonadaceae</taxon>
        <taxon>Syntrophomonas</taxon>
    </lineage>
</organism>